<evidence type="ECO:0000256" key="10">
    <source>
        <dbReference type="ARBA" id="ARBA00023157"/>
    </source>
</evidence>
<dbReference type="SUPFAM" id="SSF52058">
    <property type="entry name" value="L domain-like"/>
    <property type="match status" value="1"/>
</dbReference>
<proteinExistence type="inferred from homology"/>
<dbReference type="PRINTS" id="PR00019">
    <property type="entry name" value="LEURICHRPT"/>
</dbReference>
<reference evidence="12 13" key="1">
    <citation type="journal article" date="2014" name="Am. J. Bot.">
        <title>Genome assembly and annotation for red clover (Trifolium pratense; Fabaceae).</title>
        <authorList>
            <person name="Istvanek J."/>
            <person name="Jaros M."/>
            <person name="Krenek A."/>
            <person name="Repkova J."/>
        </authorList>
    </citation>
    <scope>NUCLEOTIDE SEQUENCE [LARGE SCALE GENOMIC DNA]</scope>
    <source>
        <strain evidence="13">cv. Tatra</strain>
        <tissue evidence="12">Young leaves</tissue>
    </source>
</reference>
<keyword evidence="12" id="KW-0418">Kinase</keyword>
<reference evidence="12 13" key="2">
    <citation type="journal article" date="2017" name="Front. Plant Sci.">
        <title>Gene Classification and Mining of Molecular Markers Useful in Red Clover (Trifolium pratense) Breeding.</title>
        <authorList>
            <person name="Istvanek J."/>
            <person name="Dluhosova J."/>
            <person name="Dluhos P."/>
            <person name="Patkova L."/>
            <person name="Nedelnik J."/>
            <person name="Repkova J."/>
        </authorList>
    </citation>
    <scope>NUCLEOTIDE SEQUENCE [LARGE SCALE GENOMIC DNA]</scope>
    <source>
        <strain evidence="13">cv. Tatra</strain>
        <tissue evidence="12">Young leaves</tissue>
    </source>
</reference>
<comment type="similarity">
    <text evidence="11">Belongs to the polygalacturonase-inhibiting protein family.</text>
</comment>
<dbReference type="AlphaFoldDB" id="A0A2K3LG07"/>
<keyword evidence="5" id="KW-0433">Leucine-rich repeat</keyword>
<dbReference type="STRING" id="57577.A0A2K3LG07"/>
<evidence type="ECO:0000256" key="9">
    <source>
        <dbReference type="ARBA" id="ARBA00023136"/>
    </source>
</evidence>
<keyword evidence="12" id="KW-0675">Receptor</keyword>
<dbReference type="InterPro" id="IPR032675">
    <property type="entry name" value="LRR_dom_sf"/>
</dbReference>
<gene>
    <name evidence="12" type="ORF">L195_g033428</name>
</gene>
<keyword evidence="7" id="KW-0677">Repeat</keyword>
<keyword evidence="12" id="KW-0808">Transferase</keyword>
<evidence type="ECO:0000256" key="5">
    <source>
        <dbReference type="ARBA" id="ARBA00022614"/>
    </source>
</evidence>
<evidence type="ECO:0000256" key="8">
    <source>
        <dbReference type="ARBA" id="ARBA00022821"/>
    </source>
</evidence>
<keyword evidence="3" id="KW-0134">Cell wall</keyword>
<evidence type="ECO:0000313" key="13">
    <source>
        <dbReference type="Proteomes" id="UP000236291"/>
    </source>
</evidence>
<evidence type="ECO:0000256" key="6">
    <source>
        <dbReference type="ARBA" id="ARBA00022729"/>
    </source>
</evidence>
<keyword evidence="9" id="KW-0472">Membrane</keyword>
<dbReference type="Pfam" id="PF13855">
    <property type="entry name" value="LRR_8"/>
    <property type="match status" value="1"/>
</dbReference>
<keyword evidence="6" id="KW-0732">Signal</keyword>
<dbReference type="FunFam" id="3.80.10.10:FF:000400">
    <property type="entry name" value="Nuclear pore complex protein NUP107"/>
    <property type="match status" value="1"/>
</dbReference>
<evidence type="ECO:0000256" key="1">
    <source>
        <dbReference type="ARBA" id="ARBA00004170"/>
    </source>
</evidence>
<dbReference type="GO" id="GO:0006952">
    <property type="term" value="P:defense response"/>
    <property type="evidence" value="ECO:0007669"/>
    <property type="project" value="UniProtKB-KW"/>
</dbReference>
<protein>
    <submittedName>
        <fullName evidence="12">Receptor protein kinase-like protein</fullName>
    </submittedName>
</protein>
<dbReference type="InterPro" id="IPR025875">
    <property type="entry name" value="Leu-rich_rpt_4"/>
</dbReference>
<sequence length="238" mass="26964">MKLTKYLVFNFYSPKIWIVFLLIWGLIIGTPSSTLTSQLEREANAILNSRWWNTYDANYNISYRCNWDEIFCNKVGSISEINIDYHFEVPPSARELATLDLSTFQNLESLTIRSISMGGTIPKEIGLLSKLTHLDLSDNYLVGEIPPSLGGLRQLKYLDISNNILRGSIPLELGFLKNLTALDLSYNRFKGEIPSSLGNLEKLVYLNISGNYIQGSIPLELGFLKNLTTLDLSYNRLI</sequence>
<keyword evidence="10" id="KW-1015">Disulfide bond</keyword>
<accession>A0A2K3LG07</accession>
<dbReference type="InterPro" id="IPR001611">
    <property type="entry name" value="Leu-rich_rpt"/>
</dbReference>
<dbReference type="Gene3D" id="3.80.10.10">
    <property type="entry name" value="Ribonuclease Inhibitor"/>
    <property type="match status" value="1"/>
</dbReference>
<feature type="non-terminal residue" evidence="12">
    <location>
        <position position="238"/>
    </location>
</feature>
<dbReference type="GO" id="GO:0016301">
    <property type="term" value="F:kinase activity"/>
    <property type="evidence" value="ECO:0007669"/>
    <property type="project" value="UniProtKB-KW"/>
</dbReference>
<evidence type="ECO:0000256" key="11">
    <source>
        <dbReference type="ARBA" id="ARBA00038043"/>
    </source>
</evidence>
<keyword evidence="4" id="KW-0964">Secreted</keyword>
<comment type="subcellular location">
    <subcellularLocation>
        <location evidence="1">Membrane</location>
        <topology evidence="1">Peripheral membrane protein</topology>
    </subcellularLocation>
    <subcellularLocation>
        <location evidence="2">Secreted</location>
        <location evidence="2">Cell wall</location>
    </subcellularLocation>
</comment>
<dbReference type="Pfam" id="PF12799">
    <property type="entry name" value="LRR_4"/>
    <property type="match status" value="1"/>
</dbReference>
<evidence type="ECO:0000256" key="7">
    <source>
        <dbReference type="ARBA" id="ARBA00022737"/>
    </source>
</evidence>
<keyword evidence="8" id="KW-0611">Plant defense</keyword>
<evidence type="ECO:0000256" key="4">
    <source>
        <dbReference type="ARBA" id="ARBA00022525"/>
    </source>
</evidence>
<dbReference type="GO" id="GO:0016020">
    <property type="term" value="C:membrane"/>
    <property type="evidence" value="ECO:0007669"/>
    <property type="project" value="UniProtKB-SubCell"/>
</dbReference>
<name>A0A2K3LG07_TRIPR</name>
<evidence type="ECO:0000256" key="2">
    <source>
        <dbReference type="ARBA" id="ARBA00004191"/>
    </source>
</evidence>
<organism evidence="12 13">
    <name type="scientific">Trifolium pratense</name>
    <name type="common">Red clover</name>
    <dbReference type="NCBI Taxonomy" id="57577"/>
    <lineage>
        <taxon>Eukaryota</taxon>
        <taxon>Viridiplantae</taxon>
        <taxon>Streptophyta</taxon>
        <taxon>Embryophyta</taxon>
        <taxon>Tracheophyta</taxon>
        <taxon>Spermatophyta</taxon>
        <taxon>Magnoliopsida</taxon>
        <taxon>eudicotyledons</taxon>
        <taxon>Gunneridae</taxon>
        <taxon>Pentapetalae</taxon>
        <taxon>rosids</taxon>
        <taxon>fabids</taxon>
        <taxon>Fabales</taxon>
        <taxon>Fabaceae</taxon>
        <taxon>Papilionoideae</taxon>
        <taxon>50 kb inversion clade</taxon>
        <taxon>NPAAA clade</taxon>
        <taxon>Hologalegina</taxon>
        <taxon>IRL clade</taxon>
        <taxon>Trifolieae</taxon>
        <taxon>Trifolium</taxon>
    </lineage>
</organism>
<evidence type="ECO:0000313" key="12">
    <source>
        <dbReference type="EMBL" id="PNX77460.1"/>
    </source>
</evidence>
<dbReference type="EMBL" id="ASHM01032400">
    <property type="protein sequence ID" value="PNX77460.1"/>
    <property type="molecule type" value="Genomic_DNA"/>
</dbReference>
<comment type="caution">
    <text evidence="12">The sequence shown here is derived from an EMBL/GenBank/DDBJ whole genome shotgun (WGS) entry which is preliminary data.</text>
</comment>
<dbReference type="Proteomes" id="UP000236291">
    <property type="component" value="Unassembled WGS sequence"/>
</dbReference>
<dbReference type="PANTHER" id="PTHR47988">
    <property type="entry name" value="SOMATIC EMBRYOGENESIS RECEPTOR KINASE 1"/>
    <property type="match status" value="1"/>
</dbReference>
<evidence type="ECO:0000256" key="3">
    <source>
        <dbReference type="ARBA" id="ARBA00022512"/>
    </source>
</evidence>